<reference evidence="3" key="1">
    <citation type="journal article" date="2019" name="Int. J. Syst. Evol. Microbiol.">
        <title>The Global Catalogue of Microorganisms (GCM) 10K type strain sequencing project: providing services to taxonomists for standard genome sequencing and annotation.</title>
        <authorList>
            <consortium name="The Broad Institute Genomics Platform"/>
            <consortium name="The Broad Institute Genome Sequencing Center for Infectious Disease"/>
            <person name="Wu L."/>
            <person name="Ma J."/>
        </authorList>
    </citation>
    <scope>NUCLEOTIDE SEQUENCE [LARGE SCALE GENOMIC DNA]</scope>
    <source>
        <strain evidence="3">JCM 32226</strain>
    </source>
</reference>
<organism evidence="2 3">
    <name type="scientific">Pseudaeromonas paramecii</name>
    <dbReference type="NCBI Taxonomy" id="2138166"/>
    <lineage>
        <taxon>Bacteria</taxon>
        <taxon>Pseudomonadati</taxon>
        <taxon>Pseudomonadota</taxon>
        <taxon>Gammaproteobacteria</taxon>
        <taxon>Aeromonadales</taxon>
        <taxon>Aeromonadaceae</taxon>
        <taxon>Pseudaeromonas</taxon>
    </lineage>
</organism>
<dbReference type="RefSeq" id="WP_345009177.1">
    <property type="nucleotide sequence ID" value="NZ_BAABFC010000001.1"/>
</dbReference>
<sequence>MSKCIIDFVSGTWSPLPLQRITAMAKMGAKLKGIPRFVSLAAKRWGGNFGLNQLGEPIHVNQAPTDTPVHELPWNTFQQDANGKRRAAAYAAGKHFEPASTPDAEWIEYRKELYKAMQTVVTAGSDETRFRVSRELRQLMADSIQDDEFVLEGGDFQSNFSELLGMYGVQWLDALCASELEYFVYQLNAQLSGHQSIEGPHYGRWTVESRNGGMFGYSHAAVLLCDGQQAGLAAWGSANHGCLISFSGVGCAALDMAELYKVLGKIPGFRLTRVDIALDDFEGERFDVLKAKEWAEDGLFTKRKPPSYCYIESGSLTKKEADKKRRSYGFDPCGGRSFYVGNRTYGLMFRCYEKGKQLESEEYPNWQRAEVEIRNKDRVIPLDALIDPDKYFAGAYPCLAQLVAPAEPVAIKTKQGAIDIPEAVTANGVDMSGISKTGKAFIEKVKATRSAVLHNAAIQAGRVVNYLYHGEQLSPTEIVQLMISHLELGDVPKRLSIPIPEEFVPDERPVYYGGLVAI</sequence>
<name>A0ABP8PX38_9GAMM</name>
<gene>
    <name evidence="2" type="ORF">GCM10023095_02070</name>
</gene>
<proteinExistence type="predicted"/>
<keyword evidence="3" id="KW-1185">Reference proteome</keyword>
<dbReference type="Proteomes" id="UP001501321">
    <property type="component" value="Unassembled WGS sequence"/>
</dbReference>
<protein>
    <recommendedName>
        <fullName evidence="1">Replication initiation protein-like C-terminal domain-containing protein</fullName>
    </recommendedName>
</protein>
<dbReference type="EMBL" id="BAABFC010000001">
    <property type="protein sequence ID" value="GAA4492862.1"/>
    <property type="molecule type" value="Genomic_DNA"/>
</dbReference>
<evidence type="ECO:0000259" key="1">
    <source>
        <dbReference type="Pfam" id="PF02486"/>
    </source>
</evidence>
<comment type="caution">
    <text evidence="2">The sequence shown here is derived from an EMBL/GenBank/DDBJ whole genome shotgun (WGS) entry which is preliminary data.</text>
</comment>
<accession>A0ABP8PX38</accession>
<dbReference type="InterPro" id="IPR003491">
    <property type="entry name" value="REP-like_C"/>
</dbReference>
<feature type="domain" description="Replication initiation protein-like C-terminal" evidence="1">
    <location>
        <begin position="270"/>
        <end position="403"/>
    </location>
</feature>
<dbReference type="Pfam" id="PF02486">
    <property type="entry name" value="Rep_trans"/>
    <property type="match status" value="1"/>
</dbReference>
<evidence type="ECO:0000313" key="3">
    <source>
        <dbReference type="Proteomes" id="UP001501321"/>
    </source>
</evidence>
<evidence type="ECO:0000313" key="2">
    <source>
        <dbReference type="EMBL" id="GAA4492862.1"/>
    </source>
</evidence>